<dbReference type="WBParaSite" id="Hba_04138">
    <property type="protein sequence ID" value="Hba_04138"/>
    <property type="gene ID" value="Hba_04138"/>
</dbReference>
<dbReference type="Proteomes" id="UP000095283">
    <property type="component" value="Unplaced"/>
</dbReference>
<keyword evidence="1" id="KW-1185">Reference proteome</keyword>
<evidence type="ECO:0000313" key="1">
    <source>
        <dbReference type="Proteomes" id="UP000095283"/>
    </source>
</evidence>
<sequence>MGYLTFYLRQRSRPQMAAITSVKCDGDSAFIISWEPVCSILPTPAHVVIYGGNELRWEPVPGARSYQVESRKNKKTSFLELGEVVHPFFRLGSEIAPQEVAELRKFNYIFKLHFRIPVVFF</sequence>
<protein>
    <submittedName>
        <fullName evidence="2">Fibronectin type-III domain-containing protein</fullName>
    </submittedName>
</protein>
<organism evidence="1 2">
    <name type="scientific">Heterorhabditis bacteriophora</name>
    <name type="common">Entomopathogenic nematode worm</name>
    <dbReference type="NCBI Taxonomy" id="37862"/>
    <lineage>
        <taxon>Eukaryota</taxon>
        <taxon>Metazoa</taxon>
        <taxon>Ecdysozoa</taxon>
        <taxon>Nematoda</taxon>
        <taxon>Chromadorea</taxon>
        <taxon>Rhabditida</taxon>
        <taxon>Rhabditina</taxon>
        <taxon>Rhabditomorpha</taxon>
        <taxon>Strongyloidea</taxon>
        <taxon>Heterorhabditidae</taxon>
        <taxon>Heterorhabditis</taxon>
    </lineage>
</organism>
<accession>A0A1I7WGS7</accession>
<dbReference type="AlphaFoldDB" id="A0A1I7WGS7"/>
<proteinExistence type="predicted"/>
<reference evidence="2" key="1">
    <citation type="submission" date="2016-11" db="UniProtKB">
        <authorList>
            <consortium name="WormBaseParasite"/>
        </authorList>
    </citation>
    <scope>IDENTIFICATION</scope>
</reference>
<name>A0A1I7WGS7_HETBA</name>
<evidence type="ECO:0000313" key="2">
    <source>
        <dbReference type="WBParaSite" id="Hba_04138"/>
    </source>
</evidence>